<evidence type="ECO:0000256" key="15">
    <source>
        <dbReference type="ARBA" id="ARBA00041187"/>
    </source>
</evidence>
<dbReference type="EMBL" id="BSFQ01000013">
    <property type="protein sequence ID" value="GLL12356.1"/>
    <property type="molecule type" value="Genomic_DNA"/>
</dbReference>
<dbReference type="InterPro" id="IPR003593">
    <property type="entry name" value="AAA+_ATPase"/>
</dbReference>
<evidence type="ECO:0000256" key="10">
    <source>
        <dbReference type="ARBA" id="ARBA00022967"/>
    </source>
</evidence>
<keyword evidence="7" id="KW-0547">Nucleotide-binding</keyword>
<reference evidence="19" key="1">
    <citation type="journal article" date="2014" name="Int. J. Syst. Evol. Microbiol.">
        <title>Complete genome sequence of Corynebacterium casei LMG S-19264T (=DSM 44701T), isolated from a smear-ripened cheese.</title>
        <authorList>
            <consortium name="US DOE Joint Genome Institute (JGI-PGF)"/>
            <person name="Walter F."/>
            <person name="Albersmeier A."/>
            <person name="Kalinowski J."/>
            <person name="Ruckert C."/>
        </authorList>
    </citation>
    <scope>NUCLEOTIDE SEQUENCE</scope>
    <source>
        <strain evidence="19">VKM Ac-1069</strain>
    </source>
</reference>
<evidence type="ECO:0000256" key="17">
    <source>
        <dbReference type="SAM" id="MobiDB-lite"/>
    </source>
</evidence>
<comment type="subcellular location">
    <subcellularLocation>
        <location evidence="1">Cell inner membrane</location>
    </subcellularLocation>
</comment>
<comment type="caution">
    <text evidence="19">The sequence shown here is derived from an EMBL/GenBank/DDBJ whole genome shotgun (WGS) entry which is preliminary data.</text>
</comment>
<dbReference type="RefSeq" id="WP_063739755.1">
    <property type="nucleotide sequence ID" value="NZ_BAAAUZ010000077.1"/>
</dbReference>
<keyword evidence="6" id="KW-0677">Repeat</keyword>
<comment type="subunit">
    <text evidence="2">The complex is composed of two ATP-binding proteins (GsiA), two transmembrane proteins (GsiC and GsiD) and a solute-binding protein (GsiB).</text>
</comment>
<evidence type="ECO:0000256" key="16">
    <source>
        <dbReference type="ARBA" id="ARBA00047640"/>
    </source>
</evidence>
<dbReference type="InterPro" id="IPR013563">
    <property type="entry name" value="Oligopep_ABC_C"/>
</dbReference>
<keyword evidence="10" id="KW-1278">Translocase</keyword>
<dbReference type="NCBIfam" id="TIGR01727">
    <property type="entry name" value="oligo_HPY"/>
    <property type="match status" value="1"/>
</dbReference>
<dbReference type="SUPFAM" id="SSF52540">
    <property type="entry name" value="P-loop containing nucleoside triphosphate hydrolases"/>
    <property type="match status" value="1"/>
</dbReference>
<evidence type="ECO:0000256" key="2">
    <source>
        <dbReference type="ARBA" id="ARBA00011469"/>
    </source>
</evidence>
<dbReference type="GO" id="GO:0016887">
    <property type="term" value="F:ATP hydrolysis activity"/>
    <property type="evidence" value="ECO:0007669"/>
    <property type="project" value="InterPro"/>
</dbReference>
<gene>
    <name evidence="19" type="ORF">GCM10017577_34970</name>
</gene>
<evidence type="ECO:0000256" key="13">
    <source>
        <dbReference type="ARBA" id="ARBA00038416"/>
    </source>
</evidence>
<comment type="catalytic activity">
    <reaction evidence="16">
        <text>glutathione(out) + ATP + H2O = glutathione(in) + ADP + phosphate + H(+)</text>
        <dbReference type="Rhea" id="RHEA:29791"/>
        <dbReference type="ChEBI" id="CHEBI:15377"/>
        <dbReference type="ChEBI" id="CHEBI:15378"/>
        <dbReference type="ChEBI" id="CHEBI:30616"/>
        <dbReference type="ChEBI" id="CHEBI:43474"/>
        <dbReference type="ChEBI" id="CHEBI:57925"/>
        <dbReference type="ChEBI" id="CHEBI:456216"/>
        <dbReference type="EC" id="7.4.2.10"/>
    </reaction>
</comment>
<protein>
    <recommendedName>
        <fullName evidence="15">Glutathione import ATP-binding protein GsiA</fullName>
        <ecNumber evidence="14">7.4.2.10</ecNumber>
    </recommendedName>
</protein>
<keyword evidence="4" id="KW-1003">Cell membrane</keyword>
<evidence type="ECO:0000256" key="6">
    <source>
        <dbReference type="ARBA" id="ARBA00022737"/>
    </source>
</evidence>
<sequence>MSAPLLRTRGLTVDYRVGRGRLRAVDHVDLDLHQGETLAVIGESGSGKSTIASALLRLVPVAAGSVEFDGLDWASLRGAALRRERHRMQFVPQDAGSSLDPRWRVRESVAEPLAVAGTSARQARDRAAAMLDRVGLEGPLQERFPHQLSGGQRQRVAIARALISKPRLVICDEAVSALDVSLQAEIVNLLVELRAERDLTYVFITHDIALLPYVADRVAVLYLGQVVESGPARDVLVDPQHPYTQGLLSSLPGAHPGGGAERPVRGEIPDPANPPTGCRFHPRCPVAVDGCPQVEPAVVPVSPAHSAACHLLEPRSATADPAVPLPSSLLRKARS</sequence>
<reference evidence="19" key="2">
    <citation type="submission" date="2023-01" db="EMBL/GenBank/DDBJ databases">
        <authorList>
            <person name="Sun Q."/>
            <person name="Evtushenko L."/>
        </authorList>
    </citation>
    <scope>NUCLEOTIDE SEQUENCE</scope>
    <source>
        <strain evidence="19">VKM Ac-1069</strain>
    </source>
</reference>
<dbReference type="Pfam" id="PF08352">
    <property type="entry name" value="oligo_HPY"/>
    <property type="match status" value="1"/>
</dbReference>
<keyword evidence="8" id="KW-0378">Hydrolase</keyword>
<keyword evidence="3" id="KW-0813">Transport</keyword>
<dbReference type="PANTHER" id="PTHR43776:SF15">
    <property type="entry name" value="GLUTATHIONE IMPORT ATP-BINDING PROTEIN GSIA"/>
    <property type="match status" value="1"/>
</dbReference>
<feature type="region of interest" description="Disordered" evidence="17">
    <location>
        <begin position="247"/>
        <end position="274"/>
    </location>
</feature>
<evidence type="ECO:0000256" key="4">
    <source>
        <dbReference type="ARBA" id="ARBA00022475"/>
    </source>
</evidence>
<evidence type="ECO:0000256" key="9">
    <source>
        <dbReference type="ARBA" id="ARBA00022840"/>
    </source>
</evidence>
<dbReference type="GO" id="GO:0005886">
    <property type="term" value="C:plasma membrane"/>
    <property type="evidence" value="ECO:0007669"/>
    <property type="project" value="UniProtKB-SubCell"/>
</dbReference>
<dbReference type="PROSITE" id="PS00211">
    <property type="entry name" value="ABC_TRANSPORTER_1"/>
    <property type="match status" value="1"/>
</dbReference>
<evidence type="ECO:0000256" key="8">
    <source>
        <dbReference type="ARBA" id="ARBA00022801"/>
    </source>
</evidence>
<evidence type="ECO:0000259" key="18">
    <source>
        <dbReference type="PROSITE" id="PS50893"/>
    </source>
</evidence>
<comment type="function">
    <text evidence="12">Part of the ABC transporter complex GsiABCD involved in glutathione import. Responsible for energy coupling to the transport system.</text>
</comment>
<dbReference type="GO" id="GO:0055085">
    <property type="term" value="P:transmembrane transport"/>
    <property type="evidence" value="ECO:0007669"/>
    <property type="project" value="UniProtKB-ARBA"/>
</dbReference>
<proteinExistence type="inferred from homology"/>
<dbReference type="GO" id="GO:0015833">
    <property type="term" value="P:peptide transport"/>
    <property type="evidence" value="ECO:0007669"/>
    <property type="project" value="InterPro"/>
</dbReference>
<dbReference type="GO" id="GO:0005524">
    <property type="term" value="F:ATP binding"/>
    <property type="evidence" value="ECO:0007669"/>
    <property type="project" value="UniProtKB-KW"/>
</dbReference>
<organism evidence="19 20">
    <name type="scientific">Pseudonocardia halophobica</name>
    <dbReference type="NCBI Taxonomy" id="29401"/>
    <lineage>
        <taxon>Bacteria</taxon>
        <taxon>Bacillati</taxon>
        <taxon>Actinomycetota</taxon>
        <taxon>Actinomycetes</taxon>
        <taxon>Pseudonocardiales</taxon>
        <taxon>Pseudonocardiaceae</taxon>
        <taxon>Pseudonocardia</taxon>
    </lineage>
</organism>
<dbReference type="InterPro" id="IPR017871">
    <property type="entry name" value="ABC_transporter-like_CS"/>
</dbReference>
<accession>A0A9W6NX81</accession>
<dbReference type="CDD" id="cd03257">
    <property type="entry name" value="ABC_NikE_OppD_transporters"/>
    <property type="match status" value="1"/>
</dbReference>
<evidence type="ECO:0000313" key="20">
    <source>
        <dbReference type="Proteomes" id="UP001143463"/>
    </source>
</evidence>
<keyword evidence="20" id="KW-1185">Reference proteome</keyword>
<dbReference type="SMART" id="SM00382">
    <property type="entry name" value="AAA"/>
    <property type="match status" value="1"/>
</dbReference>
<dbReference type="InterPro" id="IPR050319">
    <property type="entry name" value="ABC_transp_ATP-bind"/>
</dbReference>
<dbReference type="Pfam" id="PF00005">
    <property type="entry name" value="ABC_tran"/>
    <property type="match status" value="1"/>
</dbReference>
<keyword evidence="11" id="KW-0472">Membrane</keyword>
<dbReference type="EC" id="7.4.2.10" evidence="14"/>
<dbReference type="PROSITE" id="PS50893">
    <property type="entry name" value="ABC_TRANSPORTER_2"/>
    <property type="match status" value="1"/>
</dbReference>
<evidence type="ECO:0000256" key="3">
    <source>
        <dbReference type="ARBA" id="ARBA00022448"/>
    </source>
</evidence>
<evidence type="ECO:0000256" key="5">
    <source>
        <dbReference type="ARBA" id="ARBA00022519"/>
    </source>
</evidence>
<keyword evidence="5" id="KW-0997">Cell inner membrane</keyword>
<dbReference type="Gene3D" id="3.40.50.300">
    <property type="entry name" value="P-loop containing nucleotide triphosphate hydrolases"/>
    <property type="match status" value="1"/>
</dbReference>
<dbReference type="InterPro" id="IPR027417">
    <property type="entry name" value="P-loop_NTPase"/>
</dbReference>
<dbReference type="FunFam" id="3.40.50.300:FF:000016">
    <property type="entry name" value="Oligopeptide ABC transporter ATP-binding component"/>
    <property type="match status" value="1"/>
</dbReference>
<evidence type="ECO:0000256" key="11">
    <source>
        <dbReference type="ARBA" id="ARBA00023136"/>
    </source>
</evidence>
<comment type="similarity">
    <text evidence="13">Belongs to the ABC transporter superfamily. Glutathione importer (TC 3.A.1.5.11) family.</text>
</comment>
<dbReference type="InterPro" id="IPR003439">
    <property type="entry name" value="ABC_transporter-like_ATP-bd"/>
</dbReference>
<evidence type="ECO:0000313" key="19">
    <source>
        <dbReference type="EMBL" id="GLL12356.1"/>
    </source>
</evidence>
<keyword evidence="9 19" id="KW-0067">ATP-binding</keyword>
<feature type="domain" description="ABC transporter" evidence="18">
    <location>
        <begin position="6"/>
        <end position="248"/>
    </location>
</feature>
<dbReference type="AlphaFoldDB" id="A0A9W6NX81"/>
<dbReference type="Proteomes" id="UP001143463">
    <property type="component" value="Unassembled WGS sequence"/>
</dbReference>
<dbReference type="PANTHER" id="PTHR43776">
    <property type="entry name" value="TRANSPORT ATP-BINDING PROTEIN"/>
    <property type="match status" value="1"/>
</dbReference>
<name>A0A9W6NX81_9PSEU</name>
<evidence type="ECO:0000256" key="14">
    <source>
        <dbReference type="ARBA" id="ARBA00039050"/>
    </source>
</evidence>
<evidence type="ECO:0000256" key="1">
    <source>
        <dbReference type="ARBA" id="ARBA00004533"/>
    </source>
</evidence>
<evidence type="ECO:0000256" key="7">
    <source>
        <dbReference type="ARBA" id="ARBA00022741"/>
    </source>
</evidence>
<evidence type="ECO:0000256" key="12">
    <source>
        <dbReference type="ARBA" id="ARBA00037530"/>
    </source>
</evidence>